<organism evidence="2 3">
    <name type="scientific">Kitasatospora arboriphila</name>
    <dbReference type="NCBI Taxonomy" id="258052"/>
    <lineage>
        <taxon>Bacteria</taxon>
        <taxon>Bacillati</taxon>
        <taxon>Actinomycetota</taxon>
        <taxon>Actinomycetes</taxon>
        <taxon>Kitasatosporales</taxon>
        <taxon>Streptomycetaceae</taxon>
        <taxon>Kitasatospora</taxon>
    </lineage>
</organism>
<evidence type="ECO:0000256" key="1">
    <source>
        <dbReference type="SAM" id="MobiDB-lite"/>
    </source>
</evidence>
<dbReference type="RefSeq" id="WP_344627959.1">
    <property type="nucleotide sequence ID" value="NZ_BAAALD010000129.1"/>
</dbReference>
<dbReference type="EMBL" id="BAAALD010000129">
    <property type="protein sequence ID" value="GAA1122135.1"/>
    <property type="molecule type" value="Genomic_DNA"/>
</dbReference>
<protein>
    <submittedName>
        <fullName evidence="2">Uncharacterized protein</fullName>
    </submittedName>
</protein>
<sequence>MGSIGTAGSVLTAWMRTLDAPGLGRVLAARPDAVAGPVPRSPGELAERLQRPGSVSAALHRVPLPGVQAAEALSALADPTGTGDLAVFLGVPLPDLEETLQVLAQHALVWPDSQNRLHMAAALRRMWPAPLGLKPGLEQLAGAKTSDSSRHRRHDCRASGTKRCR</sequence>
<feature type="compositionally biased region" description="Basic residues" evidence="1">
    <location>
        <begin position="150"/>
        <end position="165"/>
    </location>
</feature>
<evidence type="ECO:0000313" key="2">
    <source>
        <dbReference type="EMBL" id="GAA1122135.1"/>
    </source>
</evidence>
<dbReference type="Proteomes" id="UP001499987">
    <property type="component" value="Unassembled WGS sequence"/>
</dbReference>
<accession>A0ABN1U5M7</accession>
<name>A0ABN1U5M7_9ACTN</name>
<comment type="caution">
    <text evidence="2">The sequence shown here is derived from an EMBL/GenBank/DDBJ whole genome shotgun (WGS) entry which is preliminary data.</text>
</comment>
<proteinExistence type="predicted"/>
<feature type="region of interest" description="Disordered" evidence="1">
    <location>
        <begin position="141"/>
        <end position="165"/>
    </location>
</feature>
<gene>
    <name evidence="2" type="ORF">GCM10009663_72010</name>
</gene>
<keyword evidence="3" id="KW-1185">Reference proteome</keyword>
<evidence type="ECO:0000313" key="3">
    <source>
        <dbReference type="Proteomes" id="UP001499987"/>
    </source>
</evidence>
<reference evidence="2 3" key="1">
    <citation type="journal article" date="2019" name="Int. J. Syst. Evol. Microbiol.">
        <title>The Global Catalogue of Microorganisms (GCM) 10K type strain sequencing project: providing services to taxonomists for standard genome sequencing and annotation.</title>
        <authorList>
            <consortium name="The Broad Institute Genomics Platform"/>
            <consortium name="The Broad Institute Genome Sequencing Center for Infectious Disease"/>
            <person name="Wu L."/>
            <person name="Ma J."/>
        </authorList>
    </citation>
    <scope>NUCLEOTIDE SEQUENCE [LARGE SCALE GENOMIC DNA]</scope>
    <source>
        <strain evidence="2 3">JCM 13002</strain>
    </source>
</reference>